<dbReference type="Proteomes" id="UP000628017">
    <property type="component" value="Unassembled WGS sequence"/>
</dbReference>
<keyword evidence="2" id="KW-1185">Reference proteome</keyword>
<comment type="caution">
    <text evidence="1">The sequence shown here is derived from an EMBL/GenBank/DDBJ whole genome shotgun (WGS) entry which is preliminary data.</text>
</comment>
<organism evidence="1 2">
    <name type="scientific">Neptunicoccus cionae</name>
    <dbReference type="NCBI Taxonomy" id="2035344"/>
    <lineage>
        <taxon>Bacteria</taxon>
        <taxon>Pseudomonadati</taxon>
        <taxon>Pseudomonadota</taxon>
        <taxon>Alphaproteobacteria</taxon>
        <taxon>Rhodobacterales</taxon>
        <taxon>Paracoccaceae</taxon>
        <taxon>Neptunicoccus</taxon>
    </lineage>
</organism>
<gene>
    <name evidence="1" type="ORF">GCM10011498_12600</name>
</gene>
<dbReference type="AlphaFoldDB" id="A0A916VPH0"/>
<reference evidence="1" key="2">
    <citation type="submission" date="2020-09" db="EMBL/GenBank/DDBJ databases">
        <authorList>
            <person name="Sun Q."/>
            <person name="Zhou Y."/>
        </authorList>
    </citation>
    <scope>NUCLEOTIDE SEQUENCE</scope>
    <source>
        <strain evidence="1">CGMCC 1.15880</strain>
    </source>
</reference>
<sequence length="52" mass="5838">MQVFKHFGDMQGLSLHYLARDLHGPALLPIVLTIQIGATIGSRYDPRTLIYV</sequence>
<dbReference type="EMBL" id="BMKA01000002">
    <property type="protein sequence ID" value="GGA14000.1"/>
    <property type="molecule type" value="Genomic_DNA"/>
</dbReference>
<evidence type="ECO:0000313" key="1">
    <source>
        <dbReference type="EMBL" id="GGA14000.1"/>
    </source>
</evidence>
<protein>
    <submittedName>
        <fullName evidence="1">Uncharacterized protein</fullName>
    </submittedName>
</protein>
<name>A0A916VPH0_9RHOB</name>
<proteinExistence type="predicted"/>
<evidence type="ECO:0000313" key="2">
    <source>
        <dbReference type="Proteomes" id="UP000628017"/>
    </source>
</evidence>
<reference evidence="1" key="1">
    <citation type="journal article" date="2014" name="Int. J. Syst. Evol. Microbiol.">
        <title>Complete genome sequence of Corynebacterium casei LMG S-19264T (=DSM 44701T), isolated from a smear-ripened cheese.</title>
        <authorList>
            <consortium name="US DOE Joint Genome Institute (JGI-PGF)"/>
            <person name="Walter F."/>
            <person name="Albersmeier A."/>
            <person name="Kalinowski J."/>
            <person name="Ruckert C."/>
        </authorList>
    </citation>
    <scope>NUCLEOTIDE SEQUENCE</scope>
    <source>
        <strain evidence="1">CGMCC 1.15880</strain>
    </source>
</reference>
<accession>A0A916VPH0</accession>